<dbReference type="GO" id="GO:0052689">
    <property type="term" value="F:carboxylic ester hydrolase activity"/>
    <property type="evidence" value="ECO:0007669"/>
    <property type="project" value="InterPro"/>
</dbReference>
<reference evidence="5 6" key="1">
    <citation type="journal article" date="2016" name="Nat. Commun.">
        <title>Thousands of microbial genomes shed light on interconnected biogeochemical processes in an aquifer system.</title>
        <authorList>
            <person name="Anantharaman K."/>
            <person name="Brown C.T."/>
            <person name="Hug L.A."/>
            <person name="Sharon I."/>
            <person name="Castelle C.J."/>
            <person name="Probst A.J."/>
            <person name="Thomas B.C."/>
            <person name="Singh A."/>
            <person name="Wilkins M.J."/>
            <person name="Karaoz U."/>
            <person name="Brodie E.L."/>
            <person name="Williams K.H."/>
            <person name="Hubbard S.S."/>
            <person name="Banfield J.F."/>
        </authorList>
    </citation>
    <scope>NUCLEOTIDE SEQUENCE [LARGE SCALE GENOMIC DNA]</scope>
</reference>
<dbReference type="InterPro" id="IPR050266">
    <property type="entry name" value="AB_hydrolase_sf"/>
</dbReference>
<accession>A0A1G2B978</accession>
<evidence type="ECO:0000256" key="1">
    <source>
        <dbReference type="ARBA" id="ARBA00022801"/>
    </source>
</evidence>
<dbReference type="PRINTS" id="PR00111">
    <property type="entry name" value="ABHYDROLASE"/>
</dbReference>
<feature type="active site" description="Charge relay system" evidence="2">
    <location>
        <position position="200"/>
    </location>
</feature>
<dbReference type="Pfam" id="PF12146">
    <property type="entry name" value="Hydrolase_4"/>
    <property type="match status" value="1"/>
</dbReference>
<keyword evidence="1" id="KW-0378">Hydrolase</keyword>
<evidence type="ECO:0000256" key="3">
    <source>
        <dbReference type="PIRSR" id="PIRSR017388-2"/>
    </source>
</evidence>
<evidence type="ECO:0000313" key="5">
    <source>
        <dbReference type="EMBL" id="OGY84757.1"/>
    </source>
</evidence>
<protein>
    <recommendedName>
        <fullName evidence="4">Serine aminopeptidase S33 domain-containing protein</fullName>
    </recommendedName>
</protein>
<organism evidence="5 6">
    <name type="scientific">Candidatus Kerfeldbacteria bacterium RIFCSPHIGHO2_12_FULL_48_17</name>
    <dbReference type="NCBI Taxonomy" id="1798542"/>
    <lineage>
        <taxon>Bacteria</taxon>
        <taxon>Candidatus Kerfeldiibacteriota</taxon>
    </lineage>
</organism>
<dbReference type="EMBL" id="MHKD01000011">
    <property type="protein sequence ID" value="OGY84757.1"/>
    <property type="molecule type" value="Genomic_DNA"/>
</dbReference>
<dbReference type="PANTHER" id="PTHR43798">
    <property type="entry name" value="MONOACYLGLYCEROL LIPASE"/>
    <property type="match status" value="1"/>
</dbReference>
<dbReference type="PANTHER" id="PTHR43798:SF31">
    <property type="entry name" value="AB HYDROLASE SUPERFAMILY PROTEIN YCLE"/>
    <property type="match status" value="1"/>
</dbReference>
<dbReference type="Proteomes" id="UP000176952">
    <property type="component" value="Unassembled WGS sequence"/>
</dbReference>
<dbReference type="InterPro" id="IPR022742">
    <property type="entry name" value="Hydrolase_4"/>
</dbReference>
<dbReference type="InterPro" id="IPR000073">
    <property type="entry name" value="AB_hydrolase_1"/>
</dbReference>
<evidence type="ECO:0000256" key="2">
    <source>
        <dbReference type="PIRSR" id="PIRSR017388-1"/>
    </source>
</evidence>
<dbReference type="AlphaFoldDB" id="A0A1G2B978"/>
<feature type="active site" description="Nucleophile" evidence="2">
    <location>
        <position position="94"/>
    </location>
</feature>
<dbReference type="SUPFAM" id="SSF53474">
    <property type="entry name" value="alpha/beta-Hydrolases"/>
    <property type="match status" value="1"/>
</dbReference>
<gene>
    <name evidence="5" type="ORF">A3F54_03135</name>
</gene>
<dbReference type="PIRSF" id="PIRSF017388">
    <property type="entry name" value="Esterase_lipase"/>
    <property type="match status" value="1"/>
</dbReference>
<dbReference type="InterPro" id="IPR029058">
    <property type="entry name" value="AB_hydrolase_fold"/>
</dbReference>
<proteinExistence type="predicted"/>
<feature type="binding site" evidence="3">
    <location>
        <position position="95"/>
    </location>
    <ligand>
        <name>substrate</name>
    </ligand>
</feature>
<evidence type="ECO:0000259" key="4">
    <source>
        <dbReference type="Pfam" id="PF12146"/>
    </source>
</evidence>
<evidence type="ECO:0000313" key="6">
    <source>
        <dbReference type="Proteomes" id="UP000176952"/>
    </source>
</evidence>
<dbReference type="STRING" id="1798542.A3F54_03135"/>
<name>A0A1G2B978_9BACT</name>
<feature type="binding site" evidence="3">
    <location>
        <position position="26"/>
    </location>
    <ligand>
        <name>substrate</name>
    </ligand>
</feature>
<comment type="caution">
    <text evidence="5">The sequence shown here is derived from an EMBL/GenBank/DDBJ whole genome shotgun (WGS) entry which is preliminary data.</text>
</comment>
<dbReference type="GO" id="GO:0016020">
    <property type="term" value="C:membrane"/>
    <property type="evidence" value="ECO:0007669"/>
    <property type="project" value="TreeGrafter"/>
</dbReference>
<feature type="active site" description="Charge relay system" evidence="2">
    <location>
        <position position="232"/>
    </location>
</feature>
<feature type="domain" description="Serine aminopeptidase S33" evidence="4">
    <location>
        <begin position="18"/>
        <end position="237"/>
    </location>
</feature>
<dbReference type="InterPro" id="IPR012354">
    <property type="entry name" value="Esterase_lipase"/>
</dbReference>
<sequence>MGGNSENMEGFSLEGGEEVIIIIHGFTSTPSAVKPLAQELQKKGFSVVVPRLPGHGTHPDDLLRVTWEDWKKAIHETTISARHLYGKVHCLGVSMGGNLAITCAAEHPENVEKIICLGTPIFLRRKTFIRAALPILSRLKKFHKENLHDHPEGAKYYAETGAYSVWPYKGLKELLRGIEETKKALSHIVHPIYTIQSLQDPLIHPKSSAFIMQTIKTPDERKKQLLLNDNQHILTNDHEQKKIVEAIIEFLRWD</sequence>
<dbReference type="Gene3D" id="3.40.50.1820">
    <property type="entry name" value="alpha/beta hydrolase"/>
    <property type="match status" value="1"/>
</dbReference>